<gene>
    <name evidence="1" type="ORF">MSPICULIGERA_LOCUS11088</name>
</gene>
<organism evidence="1 2">
    <name type="scientific">Mesorhabditis spiculigera</name>
    <dbReference type="NCBI Taxonomy" id="96644"/>
    <lineage>
        <taxon>Eukaryota</taxon>
        <taxon>Metazoa</taxon>
        <taxon>Ecdysozoa</taxon>
        <taxon>Nematoda</taxon>
        <taxon>Chromadorea</taxon>
        <taxon>Rhabditida</taxon>
        <taxon>Rhabditina</taxon>
        <taxon>Rhabditomorpha</taxon>
        <taxon>Rhabditoidea</taxon>
        <taxon>Rhabditidae</taxon>
        <taxon>Mesorhabditinae</taxon>
        <taxon>Mesorhabditis</taxon>
    </lineage>
</organism>
<sequence length="253" mass="29678">MKCLLVEIILSLGVFAGVYSEIYRRHCLISQPEECSKVDPNIVPPNNRFFFTEIIDGLAHFHMYMHPDLLKVYNWYEKTEGHSGPPCRQFSYQQRPDDHTFQQVARHCSISEPTRCVKEQYDDTAIHPNERFFFTDTDFHTLRIYLCQPSEVFCLTFADVAKQPGPGCYLGNQINRTESKCECRVFTDSMHPDLMKVFNYYLTRDSIQWACQRNRTYLRMVGDRFVPYAETDKMSALIDMEYKKNSTSTTATF</sequence>
<name>A0AA36CP51_9BILA</name>
<reference evidence="1" key="1">
    <citation type="submission" date="2023-06" db="EMBL/GenBank/DDBJ databases">
        <authorList>
            <person name="Delattre M."/>
        </authorList>
    </citation>
    <scope>NUCLEOTIDE SEQUENCE</scope>
    <source>
        <strain evidence="1">AF72</strain>
    </source>
</reference>
<protein>
    <submittedName>
        <fullName evidence="1">Uncharacterized protein</fullName>
    </submittedName>
</protein>
<feature type="non-terminal residue" evidence="1">
    <location>
        <position position="253"/>
    </location>
</feature>
<dbReference type="EMBL" id="CATQJA010002604">
    <property type="protein sequence ID" value="CAJ0572707.1"/>
    <property type="molecule type" value="Genomic_DNA"/>
</dbReference>
<dbReference type="Proteomes" id="UP001177023">
    <property type="component" value="Unassembled WGS sequence"/>
</dbReference>
<comment type="caution">
    <text evidence="1">The sequence shown here is derived from an EMBL/GenBank/DDBJ whole genome shotgun (WGS) entry which is preliminary data.</text>
</comment>
<proteinExistence type="predicted"/>
<accession>A0AA36CP51</accession>
<evidence type="ECO:0000313" key="1">
    <source>
        <dbReference type="EMBL" id="CAJ0572707.1"/>
    </source>
</evidence>
<evidence type="ECO:0000313" key="2">
    <source>
        <dbReference type="Proteomes" id="UP001177023"/>
    </source>
</evidence>
<dbReference type="AlphaFoldDB" id="A0AA36CP51"/>
<keyword evidence="2" id="KW-1185">Reference proteome</keyword>